<gene>
    <name evidence="2" type="primary">thiI_10</name>
    <name evidence="2" type="ORF">g.123790</name>
</gene>
<feature type="non-terminal residue" evidence="2">
    <location>
        <position position="1"/>
    </location>
</feature>
<dbReference type="EMBL" id="GDJX01014593">
    <property type="protein sequence ID" value="JAT53343.1"/>
    <property type="molecule type" value="Transcribed_RNA"/>
</dbReference>
<evidence type="ECO:0000313" key="2">
    <source>
        <dbReference type="EMBL" id="JAT53343.1"/>
    </source>
</evidence>
<dbReference type="PANTHER" id="PTHR36773">
    <property type="entry name" value="EXPRESSED PROTEIN"/>
    <property type="match status" value="1"/>
</dbReference>
<dbReference type="GO" id="GO:0016740">
    <property type="term" value="F:transferase activity"/>
    <property type="evidence" value="ECO:0007669"/>
    <property type="project" value="UniProtKB-KW"/>
</dbReference>
<name>A0A1D1YFD1_9ARAE</name>
<organism evidence="2">
    <name type="scientific">Anthurium amnicola</name>
    <dbReference type="NCBI Taxonomy" id="1678845"/>
    <lineage>
        <taxon>Eukaryota</taxon>
        <taxon>Viridiplantae</taxon>
        <taxon>Streptophyta</taxon>
        <taxon>Embryophyta</taxon>
        <taxon>Tracheophyta</taxon>
        <taxon>Spermatophyta</taxon>
        <taxon>Magnoliopsida</taxon>
        <taxon>Liliopsida</taxon>
        <taxon>Araceae</taxon>
        <taxon>Pothoideae</taxon>
        <taxon>Potheae</taxon>
        <taxon>Anthurium</taxon>
    </lineage>
</organism>
<feature type="region of interest" description="Disordered" evidence="1">
    <location>
        <begin position="1"/>
        <end position="21"/>
    </location>
</feature>
<sequence length="226" mass="24504">RSMEKKEAAGTAGEGSWGRYPGAAEDYSASATLVHFDPPKPLLRVPLPAGASDDPSAGPFVLAFRNADCWRAAFRCTEAKVVEQCEAGARVGCSLSASKKCRTPWWNSLFGAGAVDFAERARCEEREMLACVEASREPCIRFAKEKCLPSFRDARIASIGLNGFSPLLCFQTHSKGSQVEILKPEANGASVDVISNLQANNLEETNYRGSILLENFSTEKYQNGSL</sequence>
<protein>
    <submittedName>
        <fullName evidence="2">Putative tRNA sulfurtransferase</fullName>
    </submittedName>
</protein>
<proteinExistence type="predicted"/>
<dbReference type="GO" id="GO:0009536">
    <property type="term" value="C:plastid"/>
    <property type="evidence" value="ECO:0007669"/>
    <property type="project" value="TreeGrafter"/>
</dbReference>
<keyword evidence="2" id="KW-0808">Transferase</keyword>
<evidence type="ECO:0000256" key="1">
    <source>
        <dbReference type="SAM" id="MobiDB-lite"/>
    </source>
</evidence>
<accession>A0A1D1YFD1</accession>
<dbReference type="PANTHER" id="PTHR36773:SF1">
    <property type="entry name" value="EXPRESSED PROTEIN"/>
    <property type="match status" value="1"/>
</dbReference>
<reference evidence="2" key="1">
    <citation type="submission" date="2015-07" db="EMBL/GenBank/DDBJ databases">
        <title>Transcriptome Assembly of Anthurium amnicola.</title>
        <authorList>
            <person name="Suzuki J."/>
        </authorList>
    </citation>
    <scope>NUCLEOTIDE SEQUENCE</scope>
</reference>
<dbReference type="AlphaFoldDB" id="A0A1D1YFD1"/>